<keyword evidence="3" id="KW-1185">Reference proteome</keyword>
<name>G7Z3I7_AZOL4</name>
<feature type="region of interest" description="Disordered" evidence="1">
    <location>
        <begin position="1"/>
        <end position="36"/>
    </location>
</feature>
<reference evidence="3" key="1">
    <citation type="journal article" date="2011" name="PLoS Genet.">
        <title>Azospirillum genomes reveal transition of bacteria from aquatic to terrestrial environments.</title>
        <authorList>
            <person name="Wisniewski-Dye F."/>
            <person name="Borziak K."/>
            <person name="Khalsa-Moyers G."/>
            <person name="Alexandre G."/>
            <person name="Sukharnikov L.O."/>
            <person name="Wuichet K."/>
            <person name="Hurst G.B."/>
            <person name="McDonald W.H."/>
            <person name="Robertson J.S."/>
            <person name="Barbe V."/>
            <person name="Calteau A."/>
            <person name="Rouy Z."/>
            <person name="Mangenot S."/>
            <person name="Prigent-Combaret C."/>
            <person name="Normand P."/>
            <person name="Boyer M."/>
            <person name="Siguier P."/>
            <person name="Dessaux Y."/>
            <person name="Elmerich C."/>
            <person name="Condemine G."/>
            <person name="Krishnen G."/>
            <person name="Kennedy I."/>
            <person name="Paterson A.H."/>
            <person name="Gonzalez V."/>
            <person name="Mavingui P."/>
            <person name="Zhulin I.B."/>
        </authorList>
    </citation>
    <scope>NUCLEOTIDE SEQUENCE [LARGE SCALE GENOMIC DNA]</scope>
    <source>
        <strain evidence="3">4B</strain>
    </source>
</reference>
<dbReference type="AlphaFoldDB" id="G7Z3I7"/>
<dbReference type="KEGG" id="ali:AZOLI_0581"/>
<proteinExistence type="predicted"/>
<organism evidence="2 3">
    <name type="scientific">Azospirillum lipoferum (strain 4B)</name>
    <dbReference type="NCBI Taxonomy" id="862719"/>
    <lineage>
        <taxon>Bacteria</taxon>
        <taxon>Pseudomonadati</taxon>
        <taxon>Pseudomonadota</taxon>
        <taxon>Alphaproteobacteria</taxon>
        <taxon>Rhodospirillales</taxon>
        <taxon>Azospirillaceae</taxon>
        <taxon>Azospirillum</taxon>
    </lineage>
</organism>
<accession>G7Z3I7</accession>
<gene>
    <name evidence="2" type="ordered locus">AZOLI_0581</name>
</gene>
<sequence length="180" mass="20276">MDLHLNRETNSLNRRNKIPLARKASESKPPTGFSRSARCIGIEQPHEPPIATQPELDCESRSDWVAFPISFPESRGAPTYPAQSPPYAPVYRQPAAIMPPLASKAGSYQSWQHPSQHVLLYLDHVRSTERTINRAKPYGPQGIHPRRIVSQQLFAQNATFQRTLSLEMRVATNGQSRQDP</sequence>
<evidence type="ECO:0000313" key="2">
    <source>
        <dbReference type="EMBL" id="CBS85951.1"/>
    </source>
</evidence>
<protein>
    <submittedName>
        <fullName evidence="2">Uncharacterized protein</fullName>
    </submittedName>
</protein>
<evidence type="ECO:0000256" key="1">
    <source>
        <dbReference type="SAM" id="MobiDB-lite"/>
    </source>
</evidence>
<dbReference type="Proteomes" id="UP000005667">
    <property type="component" value="Chromosome"/>
</dbReference>
<evidence type="ECO:0000313" key="3">
    <source>
        <dbReference type="Proteomes" id="UP000005667"/>
    </source>
</evidence>
<dbReference type="EMBL" id="FQ311868">
    <property type="protein sequence ID" value="CBS85951.1"/>
    <property type="molecule type" value="Genomic_DNA"/>
</dbReference>
<dbReference type="HOGENOM" id="CLU_1493294_0_0_5"/>